<sequence length="59" mass="6729">MAAEQNRRSSGTTQENEAEMERYGITKTYVAIYSYGEYRYSSLQDAVAQAKRDEARRGA</sequence>
<proteinExistence type="predicted"/>
<evidence type="ECO:0000313" key="2">
    <source>
        <dbReference type="EMBL" id="SOD93388.1"/>
    </source>
</evidence>
<gene>
    <name evidence="2" type="ORF">SAMN05421508_10353</name>
</gene>
<feature type="region of interest" description="Disordered" evidence="1">
    <location>
        <begin position="1"/>
        <end position="21"/>
    </location>
</feature>
<keyword evidence="3" id="KW-1185">Reference proteome</keyword>
<accession>A0A286GD24</accession>
<dbReference type="OrthoDB" id="7510785at2"/>
<protein>
    <submittedName>
        <fullName evidence="2">Uncharacterized protein</fullName>
    </submittedName>
</protein>
<organism evidence="2 3">
    <name type="scientific">Caenispirillum bisanense</name>
    <dbReference type="NCBI Taxonomy" id="414052"/>
    <lineage>
        <taxon>Bacteria</taxon>
        <taxon>Pseudomonadati</taxon>
        <taxon>Pseudomonadota</taxon>
        <taxon>Alphaproteobacteria</taxon>
        <taxon>Rhodospirillales</taxon>
        <taxon>Novispirillaceae</taxon>
        <taxon>Caenispirillum</taxon>
    </lineage>
</organism>
<name>A0A286GD24_9PROT</name>
<dbReference type="Proteomes" id="UP000219621">
    <property type="component" value="Unassembled WGS sequence"/>
</dbReference>
<evidence type="ECO:0000256" key="1">
    <source>
        <dbReference type="SAM" id="MobiDB-lite"/>
    </source>
</evidence>
<evidence type="ECO:0000313" key="3">
    <source>
        <dbReference type="Proteomes" id="UP000219621"/>
    </source>
</evidence>
<reference evidence="2 3" key="1">
    <citation type="submission" date="2017-09" db="EMBL/GenBank/DDBJ databases">
        <authorList>
            <person name="Ehlers B."/>
            <person name="Leendertz F.H."/>
        </authorList>
    </citation>
    <scope>NUCLEOTIDE SEQUENCE [LARGE SCALE GENOMIC DNA]</scope>
    <source>
        <strain evidence="2 3">USBA 140</strain>
    </source>
</reference>
<dbReference type="AlphaFoldDB" id="A0A286GD24"/>
<dbReference type="EMBL" id="OCNJ01000003">
    <property type="protein sequence ID" value="SOD93388.1"/>
    <property type="molecule type" value="Genomic_DNA"/>
</dbReference>